<comment type="caution">
    <text evidence="2">The sequence shown here is derived from an EMBL/GenBank/DDBJ whole genome shotgun (WGS) entry which is preliminary data.</text>
</comment>
<dbReference type="RefSeq" id="WP_143949807.1">
    <property type="nucleotide sequence ID" value="NZ_BAABMB010000008.1"/>
</dbReference>
<feature type="transmembrane region" description="Helical" evidence="1">
    <location>
        <begin position="21"/>
        <end position="44"/>
    </location>
</feature>
<proteinExistence type="predicted"/>
<sequence length="339" mass="38441">MRKQVLAELILKNRRYRKSSLFLLFTNIVLLAVFYFNLISPALMPDNYANPAFLKFMESPEFDEIIVPRFEELKAYNDAPTRHSQPSSNLIAVDPSQLGVIVEVQYSLTPQQEAAADGEPRYRYDTHIRVRPAISTLAGFVGLEIVLTSLLIWGLRGKLDPVHAEFESEVLRGYFFPEASDTSDSPAIEDALLRLLSRFHVYATELQAQPRSGHSAWKITDEYDVQHALCALLRTHFDNVKPEEITPSLAGSSSRVDFLLVNEQTGIEAKMMRHSLTERELGKQLLLDLAQFPSHSQCQSLIFLVYDPTHMIRNPVDLRKGVIDAARGFPVEIIYSPPR</sequence>
<organism evidence="2 3">
    <name type="scientific">Verticiella sediminum</name>
    <dbReference type="NCBI Taxonomy" id="1247510"/>
    <lineage>
        <taxon>Bacteria</taxon>
        <taxon>Pseudomonadati</taxon>
        <taxon>Pseudomonadota</taxon>
        <taxon>Betaproteobacteria</taxon>
        <taxon>Burkholderiales</taxon>
        <taxon>Alcaligenaceae</taxon>
        <taxon>Verticiella</taxon>
    </lineage>
</organism>
<dbReference type="OrthoDB" id="2678579at2"/>
<keyword evidence="1" id="KW-0472">Membrane</keyword>
<gene>
    <name evidence="2" type="ORF">FOZ76_18705</name>
</gene>
<evidence type="ECO:0000313" key="3">
    <source>
        <dbReference type="Proteomes" id="UP000318405"/>
    </source>
</evidence>
<dbReference type="Pfam" id="PF18742">
    <property type="entry name" value="DpnII-MboI"/>
    <property type="match status" value="1"/>
</dbReference>
<reference evidence="2 3" key="1">
    <citation type="submission" date="2019-07" db="EMBL/GenBank/DDBJ databases">
        <title>Qingshengfaniella alkalisoli gen. nov., sp. nov., isolated from saline soil.</title>
        <authorList>
            <person name="Xu L."/>
            <person name="Huang X.-X."/>
            <person name="Sun J.-Q."/>
        </authorList>
    </citation>
    <scope>NUCLEOTIDE SEQUENCE [LARGE SCALE GENOMIC DNA]</scope>
    <source>
        <strain evidence="2 3">DSM 27279</strain>
    </source>
</reference>
<accession>A0A556AE63</accession>
<feature type="transmembrane region" description="Helical" evidence="1">
    <location>
        <begin position="133"/>
        <end position="155"/>
    </location>
</feature>
<name>A0A556AE63_9BURK</name>
<evidence type="ECO:0000313" key="2">
    <source>
        <dbReference type="EMBL" id="TSH91182.1"/>
    </source>
</evidence>
<protein>
    <submittedName>
        <fullName evidence="2">Uncharacterized protein</fullName>
    </submittedName>
</protein>
<keyword evidence="1" id="KW-1133">Transmembrane helix</keyword>
<keyword evidence="3" id="KW-1185">Reference proteome</keyword>
<evidence type="ECO:0000256" key="1">
    <source>
        <dbReference type="SAM" id="Phobius"/>
    </source>
</evidence>
<dbReference type="AlphaFoldDB" id="A0A556AE63"/>
<dbReference type="EMBL" id="VLTJ01000037">
    <property type="protein sequence ID" value="TSH91182.1"/>
    <property type="molecule type" value="Genomic_DNA"/>
</dbReference>
<dbReference type="Proteomes" id="UP000318405">
    <property type="component" value="Unassembled WGS sequence"/>
</dbReference>
<keyword evidence="1" id="KW-0812">Transmembrane</keyword>